<evidence type="ECO:0000256" key="2">
    <source>
        <dbReference type="ARBA" id="ARBA00023002"/>
    </source>
</evidence>
<dbReference type="Pfam" id="PF00394">
    <property type="entry name" value="Cu-oxidase"/>
    <property type="match status" value="1"/>
</dbReference>
<dbReference type="PROSITE" id="PS00079">
    <property type="entry name" value="MULTICOPPER_OXIDASE1"/>
    <property type="match status" value="1"/>
</dbReference>
<feature type="domain" description="Plastocyanin-like" evidence="5">
    <location>
        <begin position="165"/>
        <end position="312"/>
    </location>
</feature>
<reference evidence="8 9" key="1">
    <citation type="submission" date="2015-11" db="EMBL/GenBank/DDBJ databases">
        <title>Genomic analysis of 38 Legionella species identifies large and diverse effector repertoires.</title>
        <authorList>
            <person name="Burstein D."/>
            <person name="Amaro F."/>
            <person name="Zusman T."/>
            <person name="Lifshitz Z."/>
            <person name="Cohen O."/>
            <person name="Gilbert J.A."/>
            <person name="Pupko T."/>
            <person name="Shuman H.A."/>
            <person name="Segal G."/>
        </authorList>
    </citation>
    <scope>NUCLEOTIDE SEQUENCE [LARGE SCALE GENOMIC DNA]</scope>
    <source>
        <strain evidence="8 9">Mt.St.Helens-9</strain>
    </source>
</reference>
<dbReference type="InterPro" id="IPR008972">
    <property type="entry name" value="Cupredoxin"/>
</dbReference>
<sequence length="495" mass="55097">MLTRIVRQVGLFLCGLFLLSHSVTAAPLKKPVPASKSDPVILKVVEQPITVNGRKKTVYNIVQPDGTEGYRGKKGDDFNILLKNATNKVICIHWHGLILPNDQDGVPYVTQLPLQPGEVYPYRFKLVQSGSYWMHSHLKLWEQDLMSAPLIIDDPAEPAPKGEKEVVVMLQDFTFKDPADVLAELKKPKKMAAQQTVDAAKKAPTKSPDFSDVQYDAYLTNRKTLQNPEIVRVKPGQKVRLRLIDASAATNFWVDIGKLKGIIIAADGSNVEPVKDRNLFQIGVGQRLDVVVTIPEKGGAFPILAKPEGTKQQTGLILATNGSMIPRLKETVAVAAPAFNNDQEALLHSRNPLAKKPVDITLNYSLGGTMSPYVWTLNNEVWPLINPLKIAKGDRVEMVFTNNTRMAHPMHYHGHVFQITEVNGNKLENGPLRDTAMVLPHQTVKVQFDADNPGIWIMHCHILYHLLTGMATTINYKNVTEPGFYKQLLQGKIKE</sequence>
<organism evidence="8 9">
    <name type="scientific">Legionella spiritensis</name>
    <dbReference type="NCBI Taxonomy" id="452"/>
    <lineage>
        <taxon>Bacteria</taxon>
        <taxon>Pseudomonadati</taxon>
        <taxon>Pseudomonadota</taxon>
        <taxon>Gammaproteobacteria</taxon>
        <taxon>Legionellales</taxon>
        <taxon>Legionellaceae</taxon>
        <taxon>Legionella</taxon>
    </lineage>
</organism>
<dbReference type="OrthoDB" id="9757546at2"/>
<dbReference type="RefSeq" id="WP_082642839.1">
    <property type="nucleotide sequence ID" value="NZ_CAAAII010000012.1"/>
</dbReference>
<name>A0A0W0YW31_LEGSP</name>
<dbReference type="GO" id="GO:0016491">
    <property type="term" value="F:oxidoreductase activity"/>
    <property type="evidence" value="ECO:0007669"/>
    <property type="project" value="UniProtKB-KW"/>
</dbReference>
<dbReference type="InterPro" id="IPR011706">
    <property type="entry name" value="Cu-oxidase_C"/>
</dbReference>
<dbReference type="PANTHER" id="PTHR11709">
    <property type="entry name" value="MULTI-COPPER OXIDASE"/>
    <property type="match status" value="1"/>
</dbReference>
<dbReference type="CDD" id="cd13896">
    <property type="entry name" value="CuRO_3_CopA"/>
    <property type="match status" value="1"/>
</dbReference>
<protein>
    <submittedName>
        <fullName evidence="8">Multicopper oxidase</fullName>
    </submittedName>
</protein>
<keyword evidence="1" id="KW-0479">Metal-binding</keyword>
<feature type="chain" id="PRO_5006918030" evidence="4">
    <location>
        <begin position="26"/>
        <end position="495"/>
    </location>
</feature>
<dbReference type="InterPro" id="IPR002355">
    <property type="entry name" value="Cu_oxidase_Cu_BS"/>
</dbReference>
<dbReference type="InterPro" id="IPR011707">
    <property type="entry name" value="Cu-oxidase-like_N"/>
</dbReference>
<keyword evidence="4" id="KW-0732">Signal</keyword>
<keyword evidence="2" id="KW-0560">Oxidoreductase</keyword>
<feature type="domain" description="Plastocyanin-like" evidence="7">
    <location>
        <begin position="73"/>
        <end position="156"/>
    </location>
</feature>
<dbReference type="InterPro" id="IPR001117">
    <property type="entry name" value="Cu-oxidase_2nd"/>
</dbReference>
<dbReference type="InterPro" id="IPR033138">
    <property type="entry name" value="Cu_oxidase_CS"/>
</dbReference>
<dbReference type="InterPro" id="IPR034279">
    <property type="entry name" value="CuRO_3_CopA"/>
</dbReference>
<evidence type="ECO:0000259" key="6">
    <source>
        <dbReference type="Pfam" id="PF07731"/>
    </source>
</evidence>
<dbReference type="EMBL" id="LNYX01000034">
    <property type="protein sequence ID" value="KTD61101.1"/>
    <property type="molecule type" value="Genomic_DNA"/>
</dbReference>
<dbReference type="STRING" id="452.Lspi_2721"/>
<evidence type="ECO:0000259" key="5">
    <source>
        <dbReference type="Pfam" id="PF00394"/>
    </source>
</evidence>
<dbReference type="PROSITE" id="PS00080">
    <property type="entry name" value="MULTICOPPER_OXIDASE2"/>
    <property type="match status" value="1"/>
</dbReference>
<keyword evidence="3" id="KW-0186">Copper</keyword>
<evidence type="ECO:0000259" key="7">
    <source>
        <dbReference type="Pfam" id="PF07732"/>
    </source>
</evidence>
<feature type="signal peptide" evidence="4">
    <location>
        <begin position="1"/>
        <end position="25"/>
    </location>
</feature>
<evidence type="ECO:0000256" key="1">
    <source>
        <dbReference type="ARBA" id="ARBA00022723"/>
    </source>
</evidence>
<dbReference type="Pfam" id="PF07732">
    <property type="entry name" value="Cu-oxidase_3"/>
    <property type="match status" value="1"/>
</dbReference>
<dbReference type="InterPro" id="IPR045087">
    <property type="entry name" value="Cu-oxidase_fam"/>
</dbReference>
<dbReference type="Pfam" id="PF07731">
    <property type="entry name" value="Cu-oxidase_2"/>
    <property type="match status" value="1"/>
</dbReference>
<gene>
    <name evidence="8" type="primary">cueO</name>
    <name evidence="8" type="ORF">Lspi_2721</name>
</gene>
<accession>A0A0W0YW31</accession>
<feature type="domain" description="Plastocyanin-like" evidence="6">
    <location>
        <begin position="362"/>
        <end position="476"/>
    </location>
</feature>
<dbReference type="AlphaFoldDB" id="A0A0W0YW31"/>
<evidence type="ECO:0000256" key="3">
    <source>
        <dbReference type="ARBA" id="ARBA00023008"/>
    </source>
</evidence>
<dbReference type="SUPFAM" id="SSF49503">
    <property type="entry name" value="Cupredoxins"/>
    <property type="match status" value="3"/>
</dbReference>
<dbReference type="GO" id="GO:0005507">
    <property type="term" value="F:copper ion binding"/>
    <property type="evidence" value="ECO:0007669"/>
    <property type="project" value="InterPro"/>
</dbReference>
<dbReference type="PANTHER" id="PTHR11709:SF394">
    <property type="entry name" value="FI03373P-RELATED"/>
    <property type="match status" value="1"/>
</dbReference>
<dbReference type="Proteomes" id="UP000054877">
    <property type="component" value="Unassembled WGS sequence"/>
</dbReference>
<keyword evidence="9" id="KW-1185">Reference proteome</keyword>
<evidence type="ECO:0000256" key="4">
    <source>
        <dbReference type="SAM" id="SignalP"/>
    </source>
</evidence>
<evidence type="ECO:0000313" key="9">
    <source>
        <dbReference type="Proteomes" id="UP000054877"/>
    </source>
</evidence>
<dbReference type="CDD" id="cd13865">
    <property type="entry name" value="CuRO_1_LCC_like_3"/>
    <property type="match status" value="1"/>
</dbReference>
<proteinExistence type="predicted"/>
<comment type="caution">
    <text evidence="8">The sequence shown here is derived from an EMBL/GenBank/DDBJ whole genome shotgun (WGS) entry which is preliminary data.</text>
</comment>
<dbReference type="PATRIC" id="fig|452.5.peg.3012"/>
<evidence type="ECO:0000313" key="8">
    <source>
        <dbReference type="EMBL" id="KTD61101.1"/>
    </source>
</evidence>
<dbReference type="Gene3D" id="2.60.40.420">
    <property type="entry name" value="Cupredoxins - blue copper proteins"/>
    <property type="match status" value="3"/>
</dbReference>